<evidence type="ECO:0000259" key="1">
    <source>
        <dbReference type="Pfam" id="PF16413"/>
    </source>
</evidence>
<keyword evidence="3" id="KW-1185">Reference proteome</keyword>
<dbReference type="Proteomes" id="UP001162156">
    <property type="component" value="Unassembled WGS sequence"/>
</dbReference>
<sequence length="147" mass="17148">MNFYTSSMVETKLTSILELRKEVEENCHRMLRETFAQHVFVGSVSPTQALIQHSTKLFLCNTQTILAELFYQFILYNFQNFDSYKFSKKISIYELAIICLELPETGWTPEDGEKLELAKRVTEILTDKGPMLHDYFSMEIDEQGKSL</sequence>
<dbReference type="AlphaFoldDB" id="A0AAV8WJB0"/>
<dbReference type="Pfam" id="PF16413">
    <property type="entry name" value="Mlh1_C"/>
    <property type="match status" value="1"/>
</dbReference>
<evidence type="ECO:0000313" key="2">
    <source>
        <dbReference type="EMBL" id="KAJ8926300.1"/>
    </source>
</evidence>
<reference evidence="2" key="1">
    <citation type="journal article" date="2023" name="Insect Mol. Biol.">
        <title>Genome sequencing provides insights into the evolution of gene families encoding plant cell wall-degrading enzymes in longhorned beetles.</title>
        <authorList>
            <person name="Shin N.R."/>
            <person name="Okamura Y."/>
            <person name="Kirsch R."/>
            <person name="Pauchet Y."/>
        </authorList>
    </citation>
    <scope>NUCLEOTIDE SEQUENCE</scope>
    <source>
        <strain evidence="2">RBIC_L_NR</strain>
    </source>
</reference>
<evidence type="ECO:0000313" key="3">
    <source>
        <dbReference type="Proteomes" id="UP001162156"/>
    </source>
</evidence>
<dbReference type="InterPro" id="IPR032189">
    <property type="entry name" value="Mlh1_C"/>
</dbReference>
<accession>A0AAV8WJB0</accession>
<organism evidence="2 3">
    <name type="scientific">Rhamnusium bicolor</name>
    <dbReference type="NCBI Taxonomy" id="1586634"/>
    <lineage>
        <taxon>Eukaryota</taxon>
        <taxon>Metazoa</taxon>
        <taxon>Ecdysozoa</taxon>
        <taxon>Arthropoda</taxon>
        <taxon>Hexapoda</taxon>
        <taxon>Insecta</taxon>
        <taxon>Pterygota</taxon>
        <taxon>Neoptera</taxon>
        <taxon>Endopterygota</taxon>
        <taxon>Coleoptera</taxon>
        <taxon>Polyphaga</taxon>
        <taxon>Cucujiformia</taxon>
        <taxon>Chrysomeloidea</taxon>
        <taxon>Cerambycidae</taxon>
        <taxon>Lepturinae</taxon>
        <taxon>Rhagiini</taxon>
        <taxon>Rhamnusium</taxon>
    </lineage>
</organism>
<protein>
    <recommendedName>
        <fullName evidence="1">DNA mismatch repair protein Mlh1 C-terminal domain-containing protein</fullName>
    </recommendedName>
</protein>
<name>A0AAV8WJB0_9CUCU</name>
<comment type="caution">
    <text evidence="2">The sequence shown here is derived from an EMBL/GenBank/DDBJ whole genome shotgun (WGS) entry which is preliminary data.</text>
</comment>
<feature type="domain" description="DNA mismatch repair protein Mlh1 C-terminal" evidence="1">
    <location>
        <begin position="12"/>
        <end position="145"/>
    </location>
</feature>
<gene>
    <name evidence="2" type="ORF">NQ314_021340</name>
</gene>
<dbReference type="EMBL" id="JANEYF010005930">
    <property type="protein sequence ID" value="KAJ8926300.1"/>
    <property type="molecule type" value="Genomic_DNA"/>
</dbReference>
<proteinExistence type="predicted"/>